<name>A0A2P4XL16_9STRA</name>
<comment type="caution">
    <text evidence="2">The sequence shown here is derived from an EMBL/GenBank/DDBJ whole genome shotgun (WGS) entry which is preliminary data.</text>
</comment>
<evidence type="ECO:0000313" key="2">
    <source>
        <dbReference type="EMBL" id="POM66224.1"/>
    </source>
</evidence>
<evidence type="ECO:0000313" key="3">
    <source>
        <dbReference type="Proteomes" id="UP000237271"/>
    </source>
</evidence>
<evidence type="ECO:0000256" key="1">
    <source>
        <dbReference type="SAM" id="MobiDB-lite"/>
    </source>
</evidence>
<protein>
    <submittedName>
        <fullName evidence="2">Uncharacterized protein</fullName>
    </submittedName>
</protein>
<feature type="compositionally biased region" description="Basic and acidic residues" evidence="1">
    <location>
        <begin position="39"/>
        <end position="72"/>
    </location>
</feature>
<sequence>MSSVKYECRSAGKNDFELFCIIKKRARTQHKYHALSLEYKQKTEKSSDKRAPAKDTKDAKPRKNREQPRIEDNPQGCTWQEFHPSSLWLSVLTGFESAPPPMRRIGAEPWRSCAPNEMGSEYGPRRCALTNGSAPRRRGAGERDDNRPILCKLGI</sequence>
<dbReference type="AlphaFoldDB" id="A0A2P4XL16"/>
<keyword evidence="3" id="KW-1185">Reference proteome</keyword>
<dbReference type="OrthoDB" id="125131at2759"/>
<feature type="region of interest" description="Disordered" evidence="1">
    <location>
        <begin position="33"/>
        <end position="78"/>
    </location>
</feature>
<dbReference type="EMBL" id="NCKW01009693">
    <property type="protein sequence ID" value="POM66224.1"/>
    <property type="molecule type" value="Genomic_DNA"/>
</dbReference>
<proteinExistence type="predicted"/>
<organism evidence="2 3">
    <name type="scientific">Phytophthora palmivora</name>
    <dbReference type="NCBI Taxonomy" id="4796"/>
    <lineage>
        <taxon>Eukaryota</taxon>
        <taxon>Sar</taxon>
        <taxon>Stramenopiles</taxon>
        <taxon>Oomycota</taxon>
        <taxon>Peronosporomycetes</taxon>
        <taxon>Peronosporales</taxon>
        <taxon>Peronosporaceae</taxon>
        <taxon>Phytophthora</taxon>
    </lineage>
</organism>
<dbReference type="Proteomes" id="UP000237271">
    <property type="component" value="Unassembled WGS sequence"/>
</dbReference>
<reference evidence="2 3" key="1">
    <citation type="journal article" date="2017" name="Genome Biol. Evol.">
        <title>Phytophthora megakarya and P. palmivora, closely related causal agents of cacao black pod rot, underwent increases in genome sizes and gene numbers by different mechanisms.</title>
        <authorList>
            <person name="Ali S.S."/>
            <person name="Shao J."/>
            <person name="Lary D.J."/>
            <person name="Kronmiller B."/>
            <person name="Shen D."/>
            <person name="Strem M.D."/>
            <person name="Amoako-Attah I."/>
            <person name="Akrofi A.Y."/>
            <person name="Begoude B.A."/>
            <person name="Ten Hoopen G.M."/>
            <person name="Coulibaly K."/>
            <person name="Kebe B.I."/>
            <person name="Melnick R.L."/>
            <person name="Guiltinan M.J."/>
            <person name="Tyler B.M."/>
            <person name="Meinhardt L.W."/>
            <person name="Bailey B.A."/>
        </authorList>
    </citation>
    <scope>NUCLEOTIDE SEQUENCE [LARGE SCALE GENOMIC DNA]</scope>
    <source>
        <strain evidence="3">sbr112.9</strain>
    </source>
</reference>
<accession>A0A2P4XL16</accession>
<gene>
    <name evidence="2" type="ORF">PHPALM_17948</name>
</gene>